<protein>
    <recommendedName>
        <fullName evidence="5">CDP-diacylglycerol--serine O-phosphatidyltransferase</fullName>
        <ecNumber evidence="4">2.7.8.8</ecNumber>
    </recommendedName>
    <alternativeName>
        <fullName evidence="14">Phosphatidylserine synthase</fullName>
    </alternativeName>
</protein>
<dbReference type="GO" id="GO:0008654">
    <property type="term" value="P:phospholipid biosynthetic process"/>
    <property type="evidence" value="ECO:0007669"/>
    <property type="project" value="UniProtKB-KW"/>
</dbReference>
<feature type="transmembrane region" description="Helical" evidence="16">
    <location>
        <begin position="12"/>
        <end position="34"/>
    </location>
</feature>
<keyword evidence="18" id="KW-1185">Reference proteome</keyword>
<keyword evidence="8 16" id="KW-0812">Transmembrane</keyword>
<evidence type="ECO:0000313" key="18">
    <source>
        <dbReference type="Proteomes" id="UP000199379"/>
    </source>
</evidence>
<evidence type="ECO:0000313" key="17">
    <source>
        <dbReference type="EMBL" id="SEJ77086.1"/>
    </source>
</evidence>
<keyword evidence="7 15" id="KW-0808">Transferase</keyword>
<reference evidence="17 18" key="1">
    <citation type="submission" date="2016-10" db="EMBL/GenBank/DDBJ databases">
        <authorList>
            <person name="de Groot N.N."/>
        </authorList>
    </citation>
    <scope>NUCLEOTIDE SEQUENCE [LARGE SCALE GENOMIC DNA]</scope>
    <source>
        <strain evidence="17 18">DSM 29340</strain>
    </source>
</reference>
<comment type="catalytic activity">
    <reaction evidence="1">
        <text>a CDP-1,2-diacyl-sn-glycerol + L-serine = a 1,2-diacyl-sn-glycero-3-phospho-L-serine + CMP + H(+)</text>
        <dbReference type="Rhea" id="RHEA:16913"/>
        <dbReference type="ChEBI" id="CHEBI:15378"/>
        <dbReference type="ChEBI" id="CHEBI:33384"/>
        <dbReference type="ChEBI" id="CHEBI:57262"/>
        <dbReference type="ChEBI" id="CHEBI:58332"/>
        <dbReference type="ChEBI" id="CHEBI:60377"/>
        <dbReference type="EC" id="2.7.8.8"/>
    </reaction>
</comment>
<evidence type="ECO:0000256" key="13">
    <source>
        <dbReference type="ARBA" id="ARBA00023264"/>
    </source>
</evidence>
<dbReference type="PROSITE" id="PS00379">
    <property type="entry name" value="CDP_ALCOHOL_P_TRANSF"/>
    <property type="match status" value="1"/>
</dbReference>
<dbReference type="GO" id="GO:0012505">
    <property type="term" value="C:endomembrane system"/>
    <property type="evidence" value="ECO:0007669"/>
    <property type="project" value="UniProtKB-SubCell"/>
</dbReference>
<keyword evidence="12" id="KW-0594">Phospholipid biosynthesis</keyword>
<dbReference type="InterPro" id="IPR000462">
    <property type="entry name" value="CDP-OH_P_trans"/>
</dbReference>
<feature type="transmembrane region" description="Helical" evidence="16">
    <location>
        <begin position="205"/>
        <end position="238"/>
    </location>
</feature>
<keyword evidence="9 16" id="KW-1133">Transmembrane helix</keyword>
<name>A0A1H7BIN4_9RHOB</name>
<evidence type="ECO:0000256" key="8">
    <source>
        <dbReference type="ARBA" id="ARBA00022692"/>
    </source>
</evidence>
<dbReference type="NCBIfam" id="TIGR00473">
    <property type="entry name" value="pssA"/>
    <property type="match status" value="1"/>
</dbReference>
<dbReference type="InterPro" id="IPR050324">
    <property type="entry name" value="CDP-alcohol_PTase-I"/>
</dbReference>
<organism evidence="17 18">
    <name type="scientific">Cribrihabitans marinus</name>
    <dbReference type="NCBI Taxonomy" id="1227549"/>
    <lineage>
        <taxon>Bacteria</taxon>
        <taxon>Pseudomonadati</taxon>
        <taxon>Pseudomonadota</taxon>
        <taxon>Alphaproteobacteria</taxon>
        <taxon>Rhodobacterales</taxon>
        <taxon>Paracoccaceae</taxon>
        <taxon>Cribrihabitans</taxon>
    </lineage>
</organism>
<dbReference type="InterPro" id="IPR048254">
    <property type="entry name" value="CDP_ALCOHOL_P_TRANSF_CS"/>
</dbReference>
<dbReference type="RefSeq" id="WP_092367389.1">
    <property type="nucleotide sequence ID" value="NZ_BMGV01000007.1"/>
</dbReference>
<dbReference type="GO" id="GO:0016020">
    <property type="term" value="C:membrane"/>
    <property type="evidence" value="ECO:0007669"/>
    <property type="project" value="InterPro"/>
</dbReference>
<dbReference type="OrthoDB" id="9777147at2"/>
<evidence type="ECO:0000256" key="5">
    <source>
        <dbReference type="ARBA" id="ARBA00017171"/>
    </source>
</evidence>
<feature type="transmembrane region" description="Helical" evidence="16">
    <location>
        <begin position="167"/>
        <end position="184"/>
    </location>
</feature>
<keyword evidence="10" id="KW-0443">Lipid metabolism</keyword>
<accession>A0A1H7BIN4</accession>
<evidence type="ECO:0000256" key="16">
    <source>
        <dbReference type="SAM" id="Phobius"/>
    </source>
</evidence>
<evidence type="ECO:0000256" key="7">
    <source>
        <dbReference type="ARBA" id="ARBA00022679"/>
    </source>
</evidence>
<dbReference type="Proteomes" id="UP000199379">
    <property type="component" value="Unassembled WGS sequence"/>
</dbReference>
<evidence type="ECO:0000256" key="1">
    <source>
        <dbReference type="ARBA" id="ARBA00000287"/>
    </source>
</evidence>
<evidence type="ECO:0000256" key="6">
    <source>
        <dbReference type="ARBA" id="ARBA00022516"/>
    </source>
</evidence>
<sequence>MTRRRARQRTEFNLLQLLPNMLTITAICAGMTAIRFGIQGNYALAMQLILAACVLDGLDGRLARRLGGGSDLGAELDSLADFLNFGVAPGLVIFFWALQDIPGTGWIFVLFYAVCCVMRLARFNVSSRSENAPGESRYFTGVPAPAGALLVTLPMSASFAFANAPLVPDLAICAFMAGVGLLMISRIPTPSLKLVRISRENVRYVLVGLVVLGGAVLTYAWITLVVLCLAYIATVVWALMRRDTPEQN</sequence>
<evidence type="ECO:0000256" key="14">
    <source>
        <dbReference type="ARBA" id="ARBA00032361"/>
    </source>
</evidence>
<proteinExistence type="inferred from homology"/>
<dbReference type="PANTHER" id="PTHR14269:SF61">
    <property type="entry name" value="CDP-DIACYLGLYCEROL--SERINE O-PHOSPHATIDYLTRANSFERASE"/>
    <property type="match status" value="1"/>
</dbReference>
<evidence type="ECO:0000256" key="3">
    <source>
        <dbReference type="ARBA" id="ARBA00010441"/>
    </source>
</evidence>
<dbReference type="Pfam" id="PF01066">
    <property type="entry name" value="CDP-OH_P_transf"/>
    <property type="match status" value="1"/>
</dbReference>
<dbReference type="InterPro" id="IPR004533">
    <property type="entry name" value="CDP-diaglyc--ser_O-PTrfase"/>
</dbReference>
<comment type="similarity">
    <text evidence="3 15">Belongs to the CDP-alcohol phosphatidyltransferase class-I family.</text>
</comment>
<evidence type="ECO:0000256" key="12">
    <source>
        <dbReference type="ARBA" id="ARBA00023209"/>
    </source>
</evidence>
<keyword evidence="13" id="KW-1208">Phospholipid metabolism</keyword>
<dbReference type="EC" id="2.7.8.8" evidence="4"/>
<comment type="subcellular location">
    <subcellularLocation>
        <location evidence="2">Endomembrane system</location>
        <topology evidence="2">Multi-pass membrane protein</topology>
    </subcellularLocation>
</comment>
<evidence type="ECO:0000256" key="4">
    <source>
        <dbReference type="ARBA" id="ARBA00013174"/>
    </source>
</evidence>
<evidence type="ECO:0000256" key="10">
    <source>
        <dbReference type="ARBA" id="ARBA00023098"/>
    </source>
</evidence>
<evidence type="ECO:0000256" key="15">
    <source>
        <dbReference type="RuleBase" id="RU003750"/>
    </source>
</evidence>
<evidence type="ECO:0000256" key="2">
    <source>
        <dbReference type="ARBA" id="ARBA00004127"/>
    </source>
</evidence>
<gene>
    <name evidence="17" type="ORF">SAMN05444007_10753</name>
</gene>
<evidence type="ECO:0000256" key="9">
    <source>
        <dbReference type="ARBA" id="ARBA00022989"/>
    </source>
</evidence>
<feature type="transmembrane region" description="Helical" evidence="16">
    <location>
        <begin position="142"/>
        <end position="161"/>
    </location>
</feature>
<dbReference type="AlphaFoldDB" id="A0A1H7BIN4"/>
<evidence type="ECO:0000256" key="11">
    <source>
        <dbReference type="ARBA" id="ARBA00023136"/>
    </source>
</evidence>
<dbReference type="STRING" id="1227549.SAMN05444007_10753"/>
<dbReference type="InterPro" id="IPR043130">
    <property type="entry name" value="CDP-OH_PTrfase_TM_dom"/>
</dbReference>
<keyword evidence="11 16" id="KW-0472">Membrane</keyword>
<keyword evidence="6" id="KW-0444">Lipid biosynthesis</keyword>
<dbReference type="EMBL" id="FNYD01000007">
    <property type="protein sequence ID" value="SEJ77086.1"/>
    <property type="molecule type" value="Genomic_DNA"/>
</dbReference>
<dbReference type="PANTHER" id="PTHR14269">
    <property type="entry name" value="CDP-DIACYLGLYCEROL--GLYCEROL-3-PHOSPHATE 3-PHOSPHATIDYLTRANSFERASE-RELATED"/>
    <property type="match status" value="1"/>
</dbReference>
<dbReference type="Gene3D" id="1.20.120.1760">
    <property type="match status" value="1"/>
</dbReference>
<dbReference type="GO" id="GO:0003882">
    <property type="term" value="F:CDP-diacylglycerol-serine O-phosphatidyltransferase activity"/>
    <property type="evidence" value="ECO:0007669"/>
    <property type="project" value="UniProtKB-EC"/>
</dbReference>